<comment type="caution">
    <text evidence="6">The sequence shown here is derived from an EMBL/GenBank/DDBJ whole genome shotgun (WGS) entry which is preliminary data.</text>
</comment>
<evidence type="ECO:0000256" key="2">
    <source>
        <dbReference type="ARBA" id="ARBA00015736"/>
    </source>
</evidence>
<keyword evidence="3" id="KW-0519">Myristate</keyword>
<accession>A0A8J4T3R1</accession>
<dbReference type="PANTHER" id="PTHR12895:SF9">
    <property type="entry name" value="DYMECLIN"/>
    <property type="match status" value="1"/>
</dbReference>
<dbReference type="EMBL" id="LUCH01005798">
    <property type="protein sequence ID" value="KAF5397771.1"/>
    <property type="molecule type" value="Genomic_DNA"/>
</dbReference>
<dbReference type="OrthoDB" id="10253409at2759"/>
<evidence type="ECO:0000256" key="4">
    <source>
        <dbReference type="ARBA" id="ARBA00023288"/>
    </source>
</evidence>
<evidence type="ECO:0000256" key="3">
    <source>
        <dbReference type="ARBA" id="ARBA00022707"/>
    </source>
</evidence>
<dbReference type="PANTHER" id="PTHR12895">
    <property type="entry name" value="DYMECLIN"/>
    <property type="match status" value="1"/>
</dbReference>
<comment type="similarity">
    <text evidence="1">Belongs to the dymeclin family.</text>
</comment>
<evidence type="ECO:0000313" key="6">
    <source>
        <dbReference type="EMBL" id="KAF5397771.1"/>
    </source>
</evidence>
<sequence>MHPYVSDAFLCLLQLLAKRYNRTVEQLRQLSVTCDSQSETPVGDGTERKTGNDVSGPSDAADSPPNEKSMVQELALLEELICVILEILNSILTHVLPHNSNLIYSLLYKRDCLDTLRSHPSFQSVIQNLDAVISSFSKKIEQELGENPTSATALLSLINKHSPNIQRHCHLKKFPELRFKYVEEESPDDFFIPYVWSIVIRQSGIPFRTDSLRLFASDSGNTTAQDLPPSNSDADQSDNETSIPVPSEPTSV</sequence>
<gene>
    <name evidence="6" type="ORF">PHET_08976</name>
</gene>
<proteinExistence type="inferred from homology"/>
<feature type="region of interest" description="Disordered" evidence="5">
    <location>
        <begin position="35"/>
        <end position="67"/>
    </location>
</feature>
<dbReference type="GO" id="GO:0005794">
    <property type="term" value="C:Golgi apparatus"/>
    <property type="evidence" value="ECO:0007669"/>
    <property type="project" value="TreeGrafter"/>
</dbReference>
<protein>
    <recommendedName>
        <fullName evidence="2">Dymeclin</fullName>
    </recommendedName>
</protein>
<reference evidence="6" key="1">
    <citation type="submission" date="2019-05" db="EMBL/GenBank/DDBJ databases">
        <title>Annotation for the trematode Paragonimus heterotremus.</title>
        <authorList>
            <person name="Choi Y.-J."/>
        </authorList>
    </citation>
    <scope>NUCLEOTIDE SEQUENCE</scope>
    <source>
        <strain evidence="6">LC</strain>
    </source>
</reference>
<evidence type="ECO:0000256" key="1">
    <source>
        <dbReference type="ARBA" id="ARBA00010603"/>
    </source>
</evidence>
<organism evidence="6 7">
    <name type="scientific">Paragonimus heterotremus</name>
    <dbReference type="NCBI Taxonomy" id="100268"/>
    <lineage>
        <taxon>Eukaryota</taxon>
        <taxon>Metazoa</taxon>
        <taxon>Spiralia</taxon>
        <taxon>Lophotrochozoa</taxon>
        <taxon>Platyhelminthes</taxon>
        <taxon>Trematoda</taxon>
        <taxon>Digenea</taxon>
        <taxon>Plagiorchiida</taxon>
        <taxon>Troglotremata</taxon>
        <taxon>Troglotrematidae</taxon>
        <taxon>Paragonimus</taxon>
    </lineage>
</organism>
<keyword evidence="7" id="KW-1185">Reference proteome</keyword>
<dbReference type="Pfam" id="PF09742">
    <property type="entry name" value="Dymeclin"/>
    <property type="match status" value="1"/>
</dbReference>
<keyword evidence="4" id="KW-0449">Lipoprotein</keyword>
<dbReference type="InterPro" id="IPR019142">
    <property type="entry name" value="Dymeclin"/>
</dbReference>
<evidence type="ECO:0000256" key="5">
    <source>
        <dbReference type="SAM" id="MobiDB-lite"/>
    </source>
</evidence>
<evidence type="ECO:0000313" key="7">
    <source>
        <dbReference type="Proteomes" id="UP000748531"/>
    </source>
</evidence>
<name>A0A8J4T3R1_9TREM</name>
<dbReference type="AlphaFoldDB" id="A0A8J4T3R1"/>
<dbReference type="Proteomes" id="UP000748531">
    <property type="component" value="Unassembled WGS sequence"/>
</dbReference>
<feature type="region of interest" description="Disordered" evidence="5">
    <location>
        <begin position="218"/>
        <end position="252"/>
    </location>
</feature>
<dbReference type="GO" id="GO:0007030">
    <property type="term" value="P:Golgi organization"/>
    <property type="evidence" value="ECO:0007669"/>
    <property type="project" value="TreeGrafter"/>
</dbReference>